<protein>
    <submittedName>
        <fullName evidence="3">Transposase</fullName>
    </submittedName>
</protein>
<sequence>MVHSINDGLCRNDWRPIRVRREWCEKLANVEVKPRGRHLTWTTPSTYQGTIDASKTVQHRGRYYGNILVEVDTSESKTTAAWASPCHTNKRWALVVLDLERIDDLFDIQRPSCRMIWPGPSDSTLFHPYS</sequence>
<keyword evidence="2" id="KW-1185">Reference proteome</keyword>
<dbReference type="EMBL" id="UZAK01047258">
    <property type="protein sequence ID" value="VDP76347.1"/>
    <property type="molecule type" value="Genomic_DNA"/>
</dbReference>
<gene>
    <name evidence="1" type="ORF">SCUD_LOCUS21728</name>
</gene>
<evidence type="ECO:0000313" key="2">
    <source>
        <dbReference type="Proteomes" id="UP000279833"/>
    </source>
</evidence>
<dbReference type="AlphaFoldDB" id="A0A183L320"/>
<reference evidence="1 2" key="2">
    <citation type="submission" date="2018-11" db="EMBL/GenBank/DDBJ databases">
        <authorList>
            <consortium name="Pathogen Informatics"/>
        </authorList>
    </citation>
    <scope>NUCLEOTIDE SEQUENCE [LARGE SCALE GENOMIC DNA]</scope>
    <source>
        <strain evidence="1">Dakar</strain>
        <strain evidence="2">Dakar, Senegal</strain>
    </source>
</reference>
<name>A0A183L320_9TREM</name>
<reference evidence="3" key="1">
    <citation type="submission" date="2016-06" db="UniProtKB">
        <authorList>
            <consortium name="WormBaseParasite"/>
        </authorList>
    </citation>
    <scope>IDENTIFICATION</scope>
</reference>
<proteinExistence type="predicted"/>
<organism evidence="3">
    <name type="scientific">Schistosoma curassoni</name>
    <dbReference type="NCBI Taxonomy" id="6186"/>
    <lineage>
        <taxon>Eukaryota</taxon>
        <taxon>Metazoa</taxon>
        <taxon>Spiralia</taxon>
        <taxon>Lophotrochozoa</taxon>
        <taxon>Platyhelminthes</taxon>
        <taxon>Trematoda</taxon>
        <taxon>Digenea</taxon>
        <taxon>Strigeidida</taxon>
        <taxon>Schistosomatoidea</taxon>
        <taxon>Schistosomatidae</taxon>
        <taxon>Schistosoma</taxon>
    </lineage>
</organism>
<accession>A0A183L320</accession>
<dbReference type="Proteomes" id="UP000279833">
    <property type="component" value="Unassembled WGS sequence"/>
</dbReference>
<dbReference type="WBParaSite" id="SCUD_0002172901-mRNA-1">
    <property type="protein sequence ID" value="SCUD_0002172901-mRNA-1"/>
    <property type="gene ID" value="SCUD_0002172901"/>
</dbReference>
<evidence type="ECO:0000313" key="3">
    <source>
        <dbReference type="WBParaSite" id="SCUD_0002172901-mRNA-1"/>
    </source>
</evidence>
<evidence type="ECO:0000313" key="1">
    <source>
        <dbReference type="EMBL" id="VDP76347.1"/>
    </source>
</evidence>